<sequence length="195" mass="21815">MASEQLNADLEVSELQVNSLTNGLTANKVRLATRVDELSEPENQLLLAKQLVLTGDWQALGSSRVDISKIAVSDAQLTVSYYGTGRSNLHEFLQQMSDMKVQKVNSVPLRWQVDEWVMDNVTINLFDKGEPILSVHVDELALTDLQSMQDPDAQVKELLWPILDQVVEQVRSGNSSLQVDSMALSRFLLREAMAF</sequence>
<accession>A0A432YXY6</accession>
<evidence type="ECO:0000313" key="1">
    <source>
        <dbReference type="EMBL" id="RUO68204.1"/>
    </source>
</evidence>
<gene>
    <name evidence="1" type="ORF">CWI73_04145</name>
</gene>
<evidence type="ECO:0000313" key="2">
    <source>
        <dbReference type="Proteomes" id="UP000288361"/>
    </source>
</evidence>
<dbReference type="EMBL" id="PIQA01000001">
    <property type="protein sequence ID" value="RUO68204.1"/>
    <property type="molecule type" value="Genomic_DNA"/>
</dbReference>
<dbReference type="AlphaFoldDB" id="A0A432YXY6"/>
<organism evidence="1 2">
    <name type="scientific">Idiomarina piscisalsi</name>
    <dbReference type="NCBI Taxonomy" id="1096243"/>
    <lineage>
        <taxon>Bacteria</taxon>
        <taxon>Pseudomonadati</taxon>
        <taxon>Pseudomonadota</taxon>
        <taxon>Gammaproteobacteria</taxon>
        <taxon>Alteromonadales</taxon>
        <taxon>Idiomarinaceae</taxon>
        <taxon>Idiomarina</taxon>
    </lineage>
</organism>
<protein>
    <submittedName>
        <fullName evidence="1">Uncharacterized protein</fullName>
    </submittedName>
</protein>
<name>A0A432YXY6_9GAMM</name>
<comment type="caution">
    <text evidence="1">The sequence shown here is derived from an EMBL/GenBank/DDBJ whole genome shotgun (WGS) entry which is preliminary data.</text>
</comment>
<proteinExistence type="predicted"/>
<reference evidence="1 2" key="1">
    <citation type="journal article" date="2011" name="Front. Microbiol.">
        <title>Genomic signatures of strain selection and enhancement in Bacillus atrophaeus var. globigii, a historical biowarfare simulant.</title>
        <authorList>
            <person name="Gibbons H.S."/>
            <person name="Broomall S.M."/>
            <person name="McNew L.A."/>
            <person name="Daligault H."/>
            <person name="Chapman C."/>
            <person name="Bruce D."/>
            <person name="Karavis M."/>
            <person name="Krepps M."/>
            <person name="McGregor P.A."/>
            <person name="Hong C."/>
            <person name="Park K.H."/>
            <person name="Akmal A."/>
            <person name="Feldman A."/>
            <person name="Lin J.S."/>
            <person name="Chang W.E."/>
            <person name="Higgs B.W."/>
            <person name="Demirev P."/>
            <person name="Lindquist J."/>
            <person name="Liem A."/>
            <person name="Fochler E."/>
            <person name="Read T.D."/>
            <person name="Tapia R."/>
            <person name="Johnson S."/>
            <person name="Bishop-Lilly K.A."/>
            <person name="Detter C."/>
            <person name="Han C."/>
            <person name="Sozhamannan S."/>
            <person name="Rosenzweig C.N."/>
            <person name="Skowronski E.W."/>
        </authorList>
    </citation>
    <scope>NUCLEOTIDE SEQUENCE [LARGE SCALE GENOMIC DNA]</scope>
    <source>
        <strain evidence="1 2">TPS4-2</strain>
    </source>
</reference>
<dbReference type="Proteomes" id="UP000288361">
    <property type="component" value="Unassembled WGS sequence"/>
</dbReference>